<dbReference type="EMBL" id="PKPP01002980">
    <property type="protein sequence ID" value="PWA72003.1"/>
    <property type="molecule type" value="Genomic_DNA"/>
</dbReference>
<dbReference type="GO" id="GO:0006629">
    <property type="term" value="P:lipid metabolic process"/>
    <property type="evidence" value="ECO:0007669"/>
    <property type="project" value="UniProtKB-ARBA"/>
</dbReference>
<dbReference type="Proteomes" id="UP000245207">
    <property type="component" value="Unassembled WGS sequence"/>
</dbReference>
<evidence type="ECO:0000256" key="4">
    <source>
        <dbReference type="ARBA" id="ARBA00023002"/>
    </source>
</evidence>
<dbReference type="PANTHER" id="PTHR24296">
    <property type="entry name" value="CYTOCHROME P450"/>
    <property type="match status" value="1"/>
</dbReference>
<keyword evidence="8" id="KW-0812">Transmembrane</keyword>
<dbReference type="InterPro" id="IPR036396">
    <property type="entry name" value="Cyt_P450_sf"/>
</dbReference>
<comment type="caution">
    <text evidence="9">The sequence shown here is derived from an EMBL/GenBank/DDBJ whole genome shotgun (WGS) entry which is preliminary data.</text>
</comment>
<dbReference type="InterPro" id="IPR017972">
    <property type="entry name" value="Cyt_P450_CS"/>
</dbReference>
<dbReference type="Gene3D" id="1.10.630.10">
    <property type="entry name" value="Cytochrome P450"/>
    <property type="match status" value="2"/>
</dbReference>
<dbReference type="InterPro" id="IPR001680">
    <property type="entry name" value="WD40_rpt"/>
</dbReference>
<dbReference type="InterPro" id="IPR002401">
    <property type="entry name" value="Cyt_P450_E_grp-I"/>
</dbReference>
<dbReference type="GO" id="GO:0004497">
    <property type="term" value="F:monooxygenase activity"/>
    <property type="evidence" value="ECO:0007669"/>
    <property type="project" value="InterPro"/>
</dbReference>
<dbReference type="PROSITE" id="PS00086">
    <property type="entry name" value="CYTOCHROME_P450"/>
    <property type="match status" value="2"/>
</dbReference>
<keyword evidence="3 6" id="KW-0479">Metal-binding</keyword>
<name>A0A2U1NET4_ARTAN</name>
<protein>
    <submittedName>
        <fullName evidence="9">Cytochrome P450</fullName>
    </submittedName>
</protein>
<comment type="cofactor">
    <cofactor evidence="1 6">
        <name>heme</name>
        <dbReference type="ChEBI" id="CHEBI:30413"/>
    </cofactor>
</comment>
<dbReference type="SMART" id="SM00320">
    <property type="entry name" value="WD40"/>
    <property type="match status" value="2"/>
</dbReference>
<keyword evidence="4" id="KW-0560">Oxidoreductase</keyword>
<dbReference type="CDD" id="cd11064">
    <property type="entry name" value="CYP86A"/>
    <property type="match status" value="2"/>
</dbReference>
<evidence type="ECO:0000256" key="6">
    <source>
        <dbReference type="PIRSR" id="PIRSR602401-1"/>
    </source>
</evidence>
<keyword evidence="8" id="KW-1133">Transmembrane helix</keyword>
<feature type="binding site" description="axial binding residue" evidence="6">
    <location>
        <position position="1346"/>
    </location>
    <ligand>
        <name>heme</name>
        <dbReference type="ChEBI" id="CHEBI:30413"/>
    </ligand>
    <ligandPart>
        <name>Fe</name>
        <dbReference type="ChEBI" id="CHEBI:18248"/>
    </ligandPart>
</feature>
<accession>A0A2U1NET4</accession>
<sequence length="1443" mass="164018">MEDHHHSQTQTLKQIHHLPHSTYITTLRYLPPLPTTPNRHVITSTFNTDTNTPSLTLHSLTPKPHSQTPSLNPTSTFTPSSRITSLKTSYVQNPLIAAATLTGSVHILSVGADENESSAAVFESEISIPEKSIHDGGISGMDMGESGGGWWDLRRSGGAGPVSQFKGNCKLAIVWLTRARGASSGIVHSIDIHPSRKHMCLAGGCNGTVFVWDVRRPQQPIILSGMDTGEATPVISESDVWEVQYDTFTSASSRAISSERVLPAMICSEDGILAVIKQGEDPNELLAENCAINSFDIDRHNPSLYLSLSFLVNLSEVKRMEILQPSSNSIINMEITSLQTLLLIITIFLVAYYFLILKPSKSKHTSQSGFKNYPIFGSLPEFLLNRHRLLDWTTEILSKSPSNTSVFIRPGIMINGVITANPLNVEHMLKTNFENYPKGTRFISRLEDFLGRGIFNSDGETWHLQRKTASYEFNTRSLRNFVMETAAVELHTRFIPILEKAADMNRVVDLQELLEKYTFDTICKVAFNVDPGCVSCDGTSGSEFMKAFDEASTHSTGRFLYVLPGLFKIKRIFNFGSEKKLQKSIATVHKFADDIIKSRMEEKNQNTEEDLLSRFMGKSEYSPEFLRDIVISFILAGRDTTSSALAWFFWILSFHNEVKQKILNELKTIRQSSRKSCHDFYSFDELRQMNYLHAAISEGLRLYPPVAVDTKTCLKADVLPDGTFVGKDWFVTYNAYAMGRMESVWGKDCREFRPERWLEEDKNGRAMVYRQENSFKYPVFHGGPRICLGKEMAYTQMKLVAATIIEMFEVELVATTTEKNPPEPVLSLTMRMKDGLKKMGLKSVITIASSTFRTRAMNYELKPLVVSESFLINLSEVKRMEILQPSSNSIINMEITSLQTLLLIITIFLVAYYFLVFKPSKSKQTSQSGFKNYPIFGTLPEFLLNRHRFLDWTTEILSQCPSNTSVFIRPGKLNGVITANPSNVEHVLKSKFENYPKGTRFISLLEDFVGRTIFNSDGETWRLQRKTASYEFNTRSLRNFVMETGAVELHTRFIPVLEKAADMNRVVDLQELLERYTFDTICKVAFNVDPDCFSGDGTSGSEFMKAFDEASTHSFGRFLYVLPGLYKIKRIFKFGSEKKLQKSIATIHKFADDIIKSRMEEKDQNTEEDLLSRFMGKSEYSPEFLRDIVITFILAGRDTTSSALAWFFWILSFHNEVKQKILNELKTVRQSSRKSCHDFYSFDELRQMNYLHAAISEGLRLYPPVALDTKTCLKADVLPDGTFVGKDWFVTYNAYAMGRMESVWGKDCREFRPERWLEEDKNGRAMVYRQENSFKYPVFHGGPRICLGKEMAYTQMKLVAATIIEMFEVELVATTTEKNPPEHVLSLTMRMKDGLKAFNLPFPNVYKASGVSYPGYELTLREFTSHVFPTSHAFPLLFQVVRE</sequence>
<keyword evidence="10" id="KW-1185">Reference proteome</keyword>
<dbReference type="PRINTS" id="PR00385">
    <property type="entry name" value="P450"/>
</dbReference>
<dbReference type="STRING" id="35608.A0A2U1NET4"/>
<feature type="transmembrane region" description="Helical" evidence="8">
    <location>
        <begin position="338"/>
        <end position="357"/>
    </location>
</feature>
<comment type="similarity">
    <text evidence="2">Belongs to the cytochrome P450 family.</text>
</comment>
<proteinExistence type="inferred from homology"/>
<dbReference type="InterPro" id="IPR036322">
    <property type="entry name" value="WD40_repeat_dom_sf"/>
</dbReference>
<evidence type="ECO:0000256" key="5">
    <source>
        <dbReference type="ARBA" id="ARBA00023004"/>
    </source>
</evidence>
<evidence type="ECO:0000256" key="8">
    <source>
        <dbReference type="SAM" id="Phobius"/>
    </source>
</evidence>
<dbReference type="InterPro" id="IPR001128">
    <property type="entry name" value="Cyt_P450"/>
</dbReference>
<evidence type="ECO:0000256" key="1">
    <source>
        <dbReference type="ARBA" id="ARBA00001971"/>
    </source>
</evidence>
<evidence type="ECO:0000313" key="9">
    <source>
        <dbReference type="EMBL" id="PWA72003.1"/>
    </source>
</evidence>
<dbReference type="OrthoDB" id="1933793at2759"/>
<dbReference type="Pfam" id="PF00067">
    <property type="entry name" value="p450"/>
    <property type="match status" value="2"/>
</dbReference>
<dbReference type="SUPFAM" id="SSF48264">
    <property type="entry name" value="Cytochrome P450"/>
    <property type="match status" value="2"/>
</dbReference>
<dbReference type="InterPro" id="IPR015943">
    <property type="entry name" value="WD40/YVTN_repeat-like_dom_sf"/>
</dbReference>
<feature type="region of interest" description="Disordered" evidence="7">
    <location>
        <begin position="60"/>
        <end position="79"/>
    </location>
</feature>
<dbReference type="GO" id="GO:0016705">
    <property type="term" value="F:oxidoreductase activity, acting on paired donors, with incorporation or reduction of molecular oxygen"/>
    <property type="evidence" value="ECO:0007669"/>
    <property type="project" value="InterPro"/>
</dbReference>
<evidence type="ECO:0000256" key="2">
    <source>
        <dbReference type="ARBA" id="ARBA00010617"/>
    </source>
</evidence>
<feature type="transmembrane region" description="Helical" evidence="8">
    <location>
        <begin position="895"/>
        <end position="915"/>
    </location>
</feature>
<evidence type="ECO:0000256" key="7">
    <source>
        <dbReference type="SAM" id="MobiDB-lite"/>
    </source>
</evidence>
<dbReference type="SUPFAM" id="SSF50978">
    <property type="entry name" value="WD40 repeat-like"/>
    <property type="match status" value="1"/>
</dbReference>
<evidence type="ECO:0000256" key="3">
    <source>
        <dbReference type="ARBA" id="ARBA00022723"/>
    </source>
</evidence>
<keyword evidence="5 6" id="KW-0408">Iron</keyword>
<dbReference type="GO" id="GO:0020037">
    <property type="term" value="F:heme binding"/>
    <property type="evidence" value="ECO:0007669"/>
    <property type="project" value="InterPro"/>
</dbReference>
<evidence type="ECO:0000313" key="10">
    <source>
        <dbReference type="Proteomes" id="UP000245207"/>
    </source>
</evidence>
<dbReference type="Gene3D" id="2.130.10.10">
    <property type="entry name" value="YVTN repeat-like/Quinoprotein amine dehydrogenase"/>
    <property type="match status" value="1"/>
</dbReference>
<keyword evidence="6" id="KW-0349">Heme</keyword>
<dbReference type="PRINTS" id="PR00463">
    <property type="entry name" value="EP450I"/>
</dbReference>
<gene>
    <name evidence="9" type="ORF">CTI12_AA274170</name>
</gene>
<dbReference type="GO" id="GO:0005506">
    <property type="term" value="F:iron ion binding"/>
    <property type="evidence" value="ECO:0007669"/>
    <property type="project" value="InterPro"/>
</dbReference>
<keyword evidence="8" id="KW-0472">Membrane</keyword>
<reference evidence="9 10" key="1">
    <citation type="journal article" date="2018" name="Mol. Plant">
        <title>The genome of Artemisia annua provides insight into the evolution of Asteraceae family and artemisinin biosynthesis.</title>
        <authorList>
            <person name="Shen Q."/>
            <person name="Zhang L."/>
            <person name="Liao Z."/>
            <person name="Wang S."/>
            <person name="Yan T."/>
            <person name="Shi P."/>
            <person name="Liu M."/>
            <person name="Fu X."/>
            <person name="Pan Q."/>
            <person name="Wang Y."/>
            <person name="Lv Z."/>
            <person name="Lu X."/>
            <person name="Zhang F."/>
            <person name="Jiang W."/>
            <person name="Ma Y."/>
            <person name="Chen M."/>
            <person name="Hao X."/>
            <person name="Li L."/>
            <person name="Tang Y."/>
            <person name="Lv G."/>
            <person name="Zhou Y."/>
            <person name="Sun X."/>
            <person name="Brodelius P.E."/>
            <person name="Rose J.K.C."/>
            <person name="Tang K."/>
        </authorList>
    </citation>
    <scope>NUCLEOTIDE SEQUENCE [LARGE SCALE GENOMIC DNA]</scope>
    <source>
        <strain evidence="10">cv. Huhao1</strain>
        <tissue evidence="9">Leaf</tissue>
    </source>
</reference>
<organism evidence="9 10">
    <name type="scientific">Artemisia annua</name>
    <name type="common">Sweet wormwood</name>
    <dbReference type="NCBI Taxonomy" id="35608"/>
    <lineage>
        <taxon>Eukaryota</taxon>
        <taxon>Viridiplantae</taxon>
        <taxon>Streptophyta</taxon>
        <taxon>Embryophyta</taxon>
        <taxon>Tracheophyta</taxon>
        <taxon>Spermatophyta</taxon>
        <taxon>Magnoliopsida</taxon>
        <taxon>eudicotyledons</taxon>
        <taxon>Gunneridae</taxon>
        <taxon>Pentapetalae</taxon>
        <taxon>asterids</taxon>
        <taxon>campanulids</taxon>
        <taxon>Asterales</taxon>
        <taxon>Asteraceae</taxon>
        <taxon>Asteroideae</taxon>
        <taxon>Anthemideae</taxon>
        <taxon>Artemisiinae</taxon>
        <taxon>Artemisia</taxon>
    </lineage>
</organism>